<name>A0A6G8RWF3_9GAMM</name>
<protein>
    <submittedName>
        <fullName evidence="1">Uncharacterized protein</fullName>
    </submittedName>
</protein>
<dbReference type="RefSeq" id="WP_166223787.1">
    <property type="nucleotide sequence ID" value="NZ_CP049801.1"/>
</dbReference>
<organism evidence="1 2">
    <name type="scientific">Acinetobacter shaoyimingii</name>
    <dbReference type="NCBI Taxonomy" id="2715164"/>
    <lineage>
        <taxon>Bacteria</taxon>
        <taxon>Pseudomonadati</taxon>
        <taxon>Pseudomonadota</taxon>
        <taxon>Gammaproteobacteria</taxon>
        <taxon>Moraxellales</taxon>
        <taxon>Moraxellaceae</taxon>
        <taxon>Acinetobacter</taxon>
    </lineage>
</organism>
<sequence length="139" mass="16001">MSDFSNITVTSHDDGKVSLLIGNQAISERYDVHLDAGIIDELKVLEDGKSLKLFDQFIFSHTDLNFEHSYSYATVILKTETEYQLHRNFVYKITAETQAPVEHVITNQGQPMTTEDVQLFINKQVQMSLEKYTDLNYAY</sequence>
<keyword evidence="2" id="KW-1185">Reference proteome</keyword>
<gene>
    <name evidence="1" type="ORF">G8E00_08855</name>
</gene>
<proteinExistence type="predicted"/>
<evidence type="ECO:0000313" key="1">
    <source>
        <dbReference type="EMBL" id="QIO06053.1"/>
    </source>
</evidence>
<dbReference type="KEGG" id="asha:G8E00_08855"/>
<dbReference type="EMBL" id="CP049801">
    <property type="protein sequence ID" value="QIO06053.1"/>
    <property type="molecule type" value="Genomic_DNA"/>
</dbReference>
<reference evidence="1 2" key="1">
    <citation type="submission" date="2020-03" db="EMBL/GenBank/DDBJ databases">
        <authorList>
            <person name="Zhu W."/>
        </authorList>
    </citation>
    <scope>NUCLEOTIDE SEQUENCE [LARGE SCALE GENOMIC DNA]</scope>
    <source>
        <strain evidence="1 2">323-1</strain>
    </source>
</reference>
<accession>A0A6G8RWF3</accession>
<dbReference type="Proteomes" id="UP000502297">
    <property type="component" value="Chromosome"/>
</dbReference>
<dbReference type="AlphaFoldDB" id="A0A6G8RWF3"/>
<evidence type="ECO:0000313" key="2">
    <source>
        <dbReference type="Proteomes" id="UP000502297"/>
    </source>
</evidence>